<proteinExistence type="predicted"/>
<sequence length="271" mass="31076">MAVNPARKLQNDPPNYLNVEKPKKISPSPARDVQYRGAFRLAGVCIGLMCIVQGTLNVVLRLYFTSQVDMELLAMNCSNHTLSTDAEHLQSRYNNLVEENRRLQTKNIELGEVRDQLRNERNELQNRLSSIVTDIGTPGWTSFRSSLYYRSTEEKSWTQSRQDCRGRGADLVIIKSREEQDFIEMLRRGKSAWIGLSDRDTEAVWKWEDGTPLTTVFWWSREPNNNQGDEDCVMTGYDPGDGREVTDILNTWNDNSCSVSLSWICEKAISI</sequence>
<evidence type="ECO:0000256" key="3">
    <source>
        <dbReference type="SAM" id="MobiDB-lite"/>
    </source>
</evidence>
<dbReference type="Gene3D" id="1.20.5.400">
    <property type="match status" value="1"/>
</dbReference>
<feature type="region of interest" description="Disordered" evidence="3">
    <location>
        <begin position="1"/>
        <end position="29"/>
    </location>
</feature>
<dbReference type="SUPFAM" id="SSF56436">
    <property type="entry name" value="C-type lectin-like"/>
    <property type="match status" value="1"/>
</dbReference>
<feature type="coiled-coil region" evidence="2">
    <location>
        <begin position="86"/>
        <end position="134"/>
    </location>
</feature>
<dbReference type="GeneID" id="108260978"/>
<keyword evidence="4" id="KW-1133">Transmembrane helix</keyword>
<dbReference type="OrthoDB" id="6337382at2759"/>
<organism evidence="6 7">
    <name type="scientific">Ictalurus punctatus</name>
    <name type="common">Channel catfish</name>
    <name type="synonym">Silurus punctatus</name>
    <dbReference type="NCBI Taxonomy" id="7998"/>
    <lineage>
        <taxon>Eukaryota</taxon>
        <taxon>Metazoa</taxon>
        <taxon>Chordata</taxon>
        <taxon>Craniata</taxon>
        <taxon>Vertebrata</taxon>
        <taxon>Euteleostomi</taxon>
        <taxon>Actinopterygii</taxon>
        <taxon>Neopterygii</taxon>
        <taxon>Teleostei</taxon>
        <taxon>Ostariophysi</taxon>
        <taxon>Siluriformes</taxon>
        <taxon>Ictaluridae</taxon>
        <taxon>Ictalurus</taxon>
    </lineage>
</organism>
<feature type="domain" description="C-type lectin" evidence="5">
    <location>
        <begin position="143"/>
        <end position="266"/>
    </location>
</feature>
<dbReference type="SMART" id="SM00034">
    <property type="entry name" value="CLECT"/>
    <property type="match status" value="1"/>
</dbReference>
<dbReference type="RefSeq" id="XP_017317245.1">
    <property type="nucleotide sequence ID" value="XM_017461756.2"/>
</dbReference>
<keyword evidence="4" id="KW-0812">Transmembrane</keyword>
<dbReference type="InterPro" id="IPR001304">
    <property type="entry name" value="C-type_lectin-like"/>
</dbReference>
<evidence type="ECO:0000313" key="6">
    <source>
        <dbReference type="Proteomes" id="UP000221080"/>
    </source>
</evidence>
<name>A0A2D0QIA2_ICTPU</name>
<dbReference type="Pfam" id="PF00059">
    <property type="entry name" value="Lectin_C"/>
    <property type="match status" value="1"/>
</dbReference>
<keyword evidence="6" id="KW-1185">Reference proteome</keyword>
<dbReference type="PANTHER" id="PTHR22803">
    <property type="entry name" value="MANNOSE, PHOSPHOLIPASE, LECTIN RECEPTOR RELATED"/>
    <property type="match status" value="1"/>
</dbReference>
<reference evidence="6" key="1">
    <citation type="journal article" date="2016" name="Nat. Commun.">
        <title>The channel catfish genome sequence provides insights into the evolution of scale formation in teleosts.</title>
        <authorList>
            <person name="Liu Z."/>
            <person name="Liu S."/>
            <person name="Yao J."/>
            <person name="Bao L."/>
            <person name="Zhang J."/>
            <person name="Li Y."/>
            <person name="Jiang C."/>
            <person name="Sun L."/>
            <person name="Wang R."/>
            <person name="Zhang Y."/>
            <person name="Zhou T."/>
            <person name="Zeng Q."/>
            <person name="Fu Q."/>
            <person name="Gao S."/>
            <person name="Li N."/>
            <person name="Koren S."/>
            <person name="Jiang Y."/>
            <person name="Zimin A."/>
            <person name="Xu P."/>
            <person name="Phillippy A.M."/>
            <person name="Geng X."/>
            <person name="Song L."/>
            <person name="Sun F."/>
            <person name="Li C."/>
            <person name="Wang X."/>
            <person name="Chen A."/>
            <person name="Jin Y."/>
            <person name="Yuan Z."/>
            <person name="Yang Y."/>
            <person name="Tan S."/>
            <person name="Peatman E."/>
            <person name="Lu J."/>
            <person name="Qin Z."/>
            <person name="Dunham R."/>
            <person name="Li Z."/>
            <person name="Sonstegard T."/>
            <person name="Feng J."/>
            <person name="Danzmann R.G."/>
            <person name="Schroeder S."/>
            <person name="Scheffler B."/>
            <person name="Duke M.V."/>
            <person name="Ballard L."/>
            <person name="Kucuktas H."/>
            <person name="Kaltenboeck L."/>
            <person name="Liu H."/>
            <person name="Armbruster J."/>
            <person name="Xie Y."/>
            <person name="Kirby M.L."/>
            <person name="Tian Y."/>
            <person name="Flanagan M.E."/>
            <person name="Mu W."/>
            <person name="Waldbieser G.C."/>
        </authorList>
    </citation>
    <scope>NUCLEOTIDE SEQUENCE [LARGE SCALE GENOMIC DNA]</scope>
    <source>
        <strain evidence="6">SDA103</strain>
    </source>
</reference>
<keyword evidence="1" id="KW-0430">Lectin</keyword>
<dbReference type="InterPro" id="IPR050111">
    <property type="entry name" value="C-type_lectin/snaclec_domain"/>
</dbReference>
<dbReference type="CDD" id="cd03590">
    <property type="entry name" value="CLECT_DC-SIGN_like"/>
    <property type="match status" value="1"/>
</dbReference>
<dbReference type="PROSITE" id="PS50041">
    <property type="entry name" value="C_TYPE_LECTIN_2"/>
    <property type="match status" value="1"/>
</dbReference>
<accession>A0A2D0QIA2</accession>
<reference evidence="7" key="2">
    <citation type="submission" date="2025-08" db="UniProtKB">
        <authorList>
            <consortium name="RefSeq"/>
        </authorList>
    </citation>
    <scope>IDENTIFICATION</scope>
    <source>
        <tissue evidence="7">Blood</tissue>
    </source>
</reference>
<gene>
    <name evidence="7" type="primary">LOC108260978</name>
</gene>
<evidence type="ECO:0000256" key="2">
    <source>
        <dbReference type="SAM" id="Coils"/>
    </source>
</evidence>
<dbReference type="InterPro" id="IPR033989">
    <property type="entry name" value="CD209-like_CTLD"/>
</dbReference>
<dbReference type="KEGG" id="ipu:108260978"/>
<feature type="transmembrane region" description="Helical" evidence="4">
    <location>
        <begin position="41"/>
        <end position="64"/>
    </location>
</feature>
<dbReference type="Proteomes" id="UP000221080">
    <property type="component" value="Chromosome 29"/>
</dbReference>
<protein>
    <submittedName>
        <fullName evidence="7">CD209 antigen-like protein D isoform X1</fullName>
    </submittedName>
</protein>
<dbReference type="InterPro" id="IPR016186">
    <property type="entry name" value="C-type_lectin-like/link_sf"/>
</dbReference>
<keyword evidence="4" id="KW-0472">Membrane</keyword>
<dbReference type="GO" id="GO:0030246">
    <property type="term" value="F:carbohydrate binding"/>
    <property type="evidence" value="ECO:0007669"/>
    <property type="project" value="UniProtKB-KW"/>
</dbReference>
<dbReference type="Gene3D" id="3.10.100.10">
    <property type="entry name" value="Mannose-Binding Protein A, subunit A"/>
    <property type="match status" value="1"/>
</dbReference>
<evidence type="ECO:0000256" key="4">
    <source>
        <dbReference type="SAM" id="Phobius"/>
    </source>
</evidence>
<dbReference type="InterPro" id="IPR016187">
    <property type="entry name" value="CTDL_fold"/>
</dbReference>
<evidence type="ECO:0000256" key="1">
    <source>
        <dbReference type="ARBA" id="ARBA00022734"/>
    </source>
</evidence>
<evidence type="ECO:0000313" key="7">
    <source>
        <dbReference type="RefSeq" id="XP_017317245.1"/>
    </source>
</evidence>
<dbReference type="AlphaFoldDB" id="A0A2D0QIA2"/>
<keyword evidence="2" id="KW-0175">Coiled coil</keyword>
<evidence type="ECO:0000259" key="5">
    <source>
        <dbReference type="PROSITE" id="PS50041"/>
    </source>
</evidence>